<dbReference type="Proteomes" id="UP001065613">
    <property type="component" value="Chromosome"/>
</dbReference>
<evidence type="ECO:0008006" key="3">
    <source>
        <dbReference type="Google" id="ProtNLM"/>
    </source>
</evidence>
<dbReference type="GO" id="GO:0006808">
    <property type="term" value="P:regulation of nitrogen utilization"/>
    <property type="evidence" value="ECO:0007669"/>
    <property type="project" value="InterPro"/>
</dbReference>
<dbReference type="InterPro" id="IPR015867">
    <property type="entry name" value="N-reg_PII/ATP_PRibTrfase_C"/>
</dbReference>
<dbReference type="Gene3D" id="3.30.70.120">
    <property type="match status" value="1"/>
</dbReference>
<dbReference type="KEGG" id="wna:KA717_24150"/>
<dbReference type="GO" id="GO:0030234">
    <property type="term" value="F:enzyme regulator activity"/>
    <property type="evidence" value="ECO:0007669"/>
    <property type="project" value="InterPro"/>
</dbReference>
<dbReference type="Pfam" id="PF00543">
    <property type="entry name" value="P-II"/>
    <property type="match status" value="1"/>
</dbReference>
<evidence type="ECO:0000313" key="2">
    <source>
        <dbReference type="EMBL" id="UXE59033.1"/>
    </source>
</evidence>
<name>A0A977KSK2_9CYAN</name>
<dbReference type="InterPro" id="IPR002187">
    <property type="entry name" value="N-reg_PII"/>
</dbReference>
<dbReference type="EMBL" id="CP073041">
    <property type="protein sequence ID" value="UXE58972.1"/>
    <property type="molecule type" value="Genomic_DNA"/>
</dbReference>
<dbReference type="InterPro" id="IPR011322">
    <property type="entry name" value="N-reg_PII-like_a/b"/>
</dbReference>
<proteinExistence type="predicted"/>
<dbReference type="SUPFAM" id="SSF54913">
    <property type="entry name" value="GlnB-like"/>
    <property type="match status" value="1"/>
</dbReference>
<dbReference type="AlphaFoldDB" id="A0A977KSK2"/>
<organism evidence="1">
    <name type="scientific">Woronichinia naegeliana WA131</name>
    <dbReference type="NCBI Taxonomy" id="2824559"/>
    <lineage>
        <taxon>Bacteria</taxon>
        <taxon>Bacillati</taxon>
        <taxon>Cyanobacteriota</taxon>
        <taxon>Cyanophyceae</taxon>
        <taxon>Synechococcales</taxon>
        <taxon>Coelosphaeriaceae</taxon>
        <taxon>Woronichinia</taxon>
    </lineage>
</organism>
<accession>A0A977KSK2</accession>
<dbReference type="KEGG" id="wna:KA717_23680"/>
<protein>
    <recommendedName>
        <fullName evidence="3">Nitrogen regulatory protein P-II</fullName>
    </recommendedName>
</protein>
<gene>
    <name evidence="1" type="ORF">KA717_23680</name>
    <name evidence="2" type="ORF">KA717_24150</name>
</gene>
<evidence type="ECO:0000313" key="1">
    <source>
        <dbReference type="EMBL" id="UXE58972.1"/>
    </source>
</evidence>
<sequence length="97" mass="10883">MQEVTKVEMIVDHAVFKDVLKLLDQAKVSGYTVIDETSGRGDRGESCSDFSCFFSGIYIMTVCTNEKQLNYVTEHLNPYLKKAGGVCITSNAQWIEH</sequence>
<reference evidence="1" key="1">
    <citation type="submission" date="2021-04" db="EMBL/GenBank/DDBJ databases">
        <title>Genome sequence of Woronichinia naegeliana from Washington state freshwater lake bloom.</title>
        <authorList>
            <person name="Dreher T.W."/>
        </authorList>
    </citation>
    <scope>NUCLEOTIDE SEQUENCE</scope>
    <source>
        <strain evidence="1">WA131</strain>
    </source>
</reference>
<dbReference type="EMBL" id="CP073041">
    <property type="protein sequence ID" value="UXE59033.1"/>
    <property type="molecule type" value="Genomic_DNA"/>
</dbReference>